<dbReference type="PANTHER" id="PTHR43187:SF1">
    <property type="entry name" value="GLUTAMINE AMIDOTRANSFERASE DUG3-RELATED"/>
    <property type="match status" value="1"/>
</dbReference>
<dbReference type="InterPro" id="IPR017932">
    <property type="entry name" value="GATase_2_dom"/>
</dbReference>
<dbReference type="SUPFAM" id="SSF56235">
    <property type="entry name" value="N-terminal nucleophile aminohydrolases (Ntn hydrolases)"/>
    <property type="match status" value="1"/>
</dbReference>
<dbReference type="PANTHER" id="PTHR43187">
    <property type="entry name" value="GLUTAMINE AMIDOTRANSFERASE DUG3-RELATED"/>
    <property type="match status" value="1"/>
</dbReference>
<dbReference type="InterPro" id="IPR029055">
    <property type="entry name" value="Ntn_hydrolases_N"/>
</dbReference>
<gene>
    <name evidence="3" type="ORF">I7X39_15490</name>
</gene>
<name>A0A931J5P8_9BURK</name>
<dbReference type="AlphaFoldDB" id="A0A931J5P8"/>
<comment type="caution">
    <text evidence="3">The sequence shown here is derived from an EMBL/GenBank/DDBJ whole genome shotgun (WGS) entry which is preliminary data.</text>
</comment>
<dbReference type="GO" id="GO:0061672">
    <property type="term" value="C:glutathione hydrolase complex"/>
    <property type="evidence" value="ECO:0007669"/>
    <property type="project" value="TreeGrafter"/>
</dbReference>
<keyword evidence="1 3" id="KW-0315">Glutamine amidotransferase</keyword>
<dbReference type="GO" id="GO:0005737">
    <property type="term" value="C:cytoplasm"/>
    <property type="evidence" value="ECO:0007669"/>
    <property type="project" value="TreeGrafter"/>
</dbReference>
<proteinExistence type="predicted"/>
<organism evidence="3 4">
    <name type="scientific">Inhella proteolytica</name>
    <dbReference type="NCBI Taxonomy" id="2795029"/>
    <lineage>
        <taxon>Bacteria</taxon>
        <taxon>Pseudomonadati</taxon>
        <taxon>Pseudomonadota</taxon>
        <taxon>Betaproteobacteria</taxon>
        <taxon>Burkholderiales</taxon>
        <taxon>Sphaerotilaceae</taxon>
        <taxon>Inhella</taxon>
    </lineage>
</organism>
<dbReference type="Proteomes" id="UP000613266">
    <property type="component" value="Unassembled WGS sequence"/>
</dbReference>
<feature type="domain" description="Glutamine amidotransferase type-2" evidence="2">
    <location>
        <begin position="2"/>
        <end position="296"/>
    </location>
</feature>
<dbReference type="Gene3D" id="3.60.20.10">
    <property type="entry name" value="Glutamine Phosphoribosylpyrophosphate, subunit 1, domain 1"/>
    <property type="match status" value="1"/>
</dbReference>
<dbReference type="GO" id="GO:0006751">
    <property type="term" value="P:glutathione catabolic process"/>
    <property type="evidence" value="ECO:0007669"/>
    <property type="project" value="TreeGrafter"/>
</dbReference>
<dbReference type="RefSeq" id="WP_198112065.1">
    <property type="nucleotide sequence ID" value="NZ_JAEDAK010000011.1"/>
</dbReference>
<dbReference type="Pfam" id="PF13230">
    <property type="entry name" value="GATase_4"/>
    <property type="match status" value="1"/>
</dbReference>
<dbReference type="EMBL" id="JAEDAK010000011">
    <property type="protein sequence ID" value="MBH9578293.1"/>
    <property type="molecule type" value="Genomic_DNA"/>
</dbReference>
<evidence type="ECO:0000259" key="2">
    <source>
        <dbReference type="PROSITE" id="PS51278"/>
    </source>
</evidence>
<keyword evidence="4" id="KW-1185">Reference proteome</keyword>
<dbReference type="InterPro" id="IPR026869">
    <property type="entry name" value="EgtC-like"/>
</dbReference>
<evidence type="ECO:0000313" key="3">
    <source>
        <dbReference type="EMBL" id="MBH9578293.1"/>
    </source>
</evidence>
<sequence length="296" mass="32965">MCRFTLYLGPSIRLSKLLIEPEHSLIHQSVRSKERREPLNGDGFGVGWYAPRLSREPAVFHSVTPAWSDRNLRELSRVVASPCVLAHVRAATPGFGVDLANCHPFAWRRHLLMHNGYLNEFTRLRRRLLEPLCDEAFNRVRGSTDTEHVFAVFVDQLLRHEKADERAPDPALRLAERLAATLQRVLAASQAAGVQAPHYLNLAVSNGQQAVVSRFTTDPASEGDSLYVLQGQLYETTAQEFGQRAQEEREPASIVSSERLTPARAWAAVPRNHLVVLERGAAPRLLPLGAGAELAH</sequence>
<evidence type="ECO:0000256" key="1">
    <source>
        <dbReference type="ARBA" id="ARBA00022962"/>
    </source>
</evidence>
<reference evidence="3" key="1">
    <citation type="submission" date="2020-12" db="EMBL/GenBank/DDBJ databases">
        <title>The genome sequence of Inhella sp. 1Y17.</title>
        <authorList>
            <person name="Liu Y."/>
        </authorList>
    </citation>
    <scope>NUCLEOTIDE SEQUENCE</scope>
    <source>
        <strain evidence="3">1Y17</strain>
    </source>
</reference>
<dbReference type="GO" id="GO:0008242">
    <property type="term" value="F:omega peptidase activity"/>
    <property type="evidence" value="ECO:0007669"/>
    <property type="project" value="TreeGrafter"/>
</dbReference>
<dbReference type="InterPro" id="IPR052373">
    <property type="entry name" value="Gamma-glu_amide_hydrolase"/>
</dbReference>
<dbReference type="PROSITE" id="PS51278">
    <property type="entry name" value="GATASE_TYPE_2"/>
    <property type="match status" value="1"/>
</dbReference>
<accession>A0A931J5P8</accession>
<evidence type="ECO:0000313" key="4">
    <source>
        <dbReference type="Proteomes" id="UP000613266"/>
    </source>
</evidence>
<protein>
    <submittedName>
        <fullName evidence="3">Class II glutamine amidotransferase</fullName>
    </submittedName>
</protein>
<dbReference type="CDD" id="cd01908">
    <property type="entry name" value="YafJ"/>
    <property type="match status" value="1"/>
</dbReference>